<name>A0A2S7MZN3_9BACI</name>
<organism evidence="2 3">
    <name type="scientific">Pradoshia eiseniae</name>
    <dbReference type="NCBI Taxonomy" id="2064768"/>
    <lineage>
        <taxon>Bacteria</taxon>
        <taxon>Bacillati</taxon>
        <taxon>Bacillota</taxon>
        <taxon>Bacilli</taxon>
        <taxon>Bacillales</taxon>
        <taxon>Bacillaceae</taxon>
        <taxon>Pradoshia</taxon>
    </lineage>
</organism>
<reference evidence="2 3" key="1">
    <citation type="submission" date="2017-12" db="EMBL/GenBank/DDBJ databases">
        <title>Taxonomic description and draft genome of Pradoshia cofamensis Gen. nov., sp. nov., a thermotolerant bacillale isolated from anterior gut of earthworm Eisenia fetida.</title>
        <authorList>
            <person name="Saha T."/>
            <person name="Chakraborty R."/>
        </authorList>
    </citation>
    <scope>NUCLEOTIDE SEQUENCE [LARGE SCALE GENOMIC DNA]</scope>
    <source>
        <strain evidence="2 3">EAG3</strain>
    </source>
</reference>
<keyword evidence="1" id="KW-0812">Transmembrane</keyword>
<accession>A0A2S7MZN3</accession>
<dbReference type="OrthoDB" id="1649278at2"/>
<protein>
    <submittedName>
        <fullName evidence="2">Sporulation protein YunB</fullName>
    </submittedName>
</protein>
<proteinExistence type="predicted"/>
<keyword evidence="1" id="KW-1133">Transmembrane helix</keyword>
<dbReference type="Proteomes" id="UP000239663">
    <property type="component" value="Unassembled WGS sequence"/>
</dbReference>
<dbReference type="EMBL" id="PKOZ01000005">
    <property type="protein sequence ID" value="PQD95195.1"/>
    <property type="molecule type" value="Genomic_DNA"/>
</dbReference>
<dbReference type="InterPro" id="IPR014197">
    <property type="entry name" value="Sporulation_prot_YunB"/>
</dbReference>
<sequence>MFKKRAFKRQTLFPSGPLPMKHVLLISFGFFIVSTILAIWIVNKAIEPTLMKYAESETKKMASVVINKAIEESIAENKDLNEVISEIPKEGEQISVEGIRFNTEIINRFRADTTTRIQEALSEIEAGNLSAVDYLSTGSKKEGIIHEVPLGKVTNNALLGNMGPDIPVEIHSVSDVQSDVKTTLEPYGINNALIKVVLFVEVNAQVVVPFSSKPTKITTDVPIAMRTTSGQVPSYYNGNGGGGAGPAIQLPTK</sequence>
<dbReference type="Pfam" id="PF09560">
    <property type="entry name" value="Spore_YunB"/>
    <property type="match status" value="1"/>
</dbReference>
<dbReference type="AlphaFoldDB" id="A0A2S7MZN3"/>
<evidence type="ECO:0000313" key="2">
    <source>
        <dbReference type="EMBL" id="PQD95195.1"/>
    </source>
</evidence>
<comment type="caution">
    <text evidence="2">The sequence shown here is derived from an EMBL/GenBank/DDBJ whole genome shotgun (WGS) entry which is preliminary data.</text>
</comment>
<dbReference type="NCBIfam" id="TIGR02832">
    <property type="entry name" value="spo_yunB"/>
    <property type="match status" value="1"/>
</dbReference>
<feature type="transmembrane region" description="Helical" evidence="1">
    <location>
        <begin position="21"/>
        <end position="42"/>
    </location>
</feature>
<dbReference type="PIRSF" id="PIRSF021383">
    <property type="entry name" value="YunB"/>
    <property type="match status" value="1"/>
</dbReference>
<dbReference type="RefSeq" id="WP_104849454.1">
    <property type="nucleotide sequence ID" value="NZ_PKOZ01000005.1"/>
</dbReference>
<evidence type="ECO:0000313" key="3">
    <source>
        <dbReference type="Proteomes" id="UP000239663"/>
    </source>
</evidence>
<keyword evidence="3" id="KW-1185">Reference proteome</keyword>
<gene>
    <name evidence="2" type="primary">yunB</name>
    <name evidence="2" type="ORF">CYL18_10455</name>
</gene>
<keyword evidence="1" id="KW-0472">Membrane</keyword>
<evidence type="ECO:0000256" key="1">
    <source>
        <dbReference type="SAM" id="Phobius"/>
    </source>
</evidence>